<evidence type="ECO:0000256" key="1">
    <source>
        <dbReference type="ARBA" id="ARBA00044504"/>
    </source>
</evidence>
<keyword evidence="2" id="KW-0812">Transmembrane</keyword>
<dbReference type="Gene3D" id="1.20.1250.20">
    <property type="entry name" value="MFS general substrate transporter like domains"/>
    <property type="match status" value="1"/>
</dbReference>
<dbReference type="OrthoDB" id="976917at2759"/>
<keyword evidence="4" id="KW-1185">Reference proteome</keyword>
<name>A0A834H1G4_RHOSS</name>
<keyword evidence="2" id="KW-0472">Membrane</keyword>
<dbReference type="EMBL" id="WJXA01000005">
    <property type="protein sequence ID" value="KAF7143016.1"/>
    <property type="molecule type" value="Genomic_DNA"/>
</dbReference>
<protein>
    <submittedName>
        <fullName evidence="3">Uncharacterized protein</fullName>
    </submittedName>
</protein>
<accession>A0A834H1G4</accession>
<keyword evidence="2" id="KW-1133">Transmembrane helix</keyword>
<feature type="transmembrane region" description="Helical" evidence="2">
    <location>
        <begin position="16"/>
        <end position="36"/>
    </location>
</feature>
<evidence type="ECO:0000313" key="3">
    <source>
        <dbReference type="EMBL" id="KAF7143016.1"/>
    </source>
</evidence>
<gene>
    <name evidence="3" type="ORF">RHSIM_Rhsim05G0006500</name>
</gene>
<evidence type="ECO:0000313" key="4">
    <source>
        <dbReference type="Proteomes" id="UP000626092"/>
    </source>
</evidence>
<evidence type="ECO:0000256" key="2">
    <source>
        <dbReference type="SAM" id="Phobius"/>
    </source>
</evidence>
<proteinExistence type="inferred from homology"/>
<comment type="caution">
    <text evidence="3">The sequence shown here is derived from an EMBL/GenBank/DDBJ whole genome shotgun (WGS) entry which is preliminary data.</text>
</comment>
<comment type="similarity">
    <text evidence="1">Belongs to the major facilitator superfamily. Phosphate:H(+) symporter (TC 2.A.1.9) family.</text>
</comment>
<organism evidence="3 4">
    <name type="scientific">Rhododendron simsii</name>
    <name type="common">Sims's rhododendron</name>
    <dbReference type="NCBI Taxonomy" id="118357"/>
    <lineage>
        <taxon>Eukaryota</taxon>
        <taxon>Viridiplantae</taxon>
        <taxon>Streptophyta</taxon>
        <taxon>Embryophyta</taxon>
        <taxon>Tracheophyta</taxon>
        <taxon>Spermatophyta</taxon>
        <taxon>Magnoliopsida</taxon>
        <taxon>eudicotyledons</taxon>
        <taxon>Gunneridae</taxon>
        <taxon>Pentapetalae</taxon>
        <taxon>asterids</taxon>
        <taxon>Ericales</taxon>
        <taxon>Ericaceae</taxon>
        <taxon>Ericoideae</taxon>
        <taxon>Rhodoreae</taxon>
        <taxon>Rhododendron</taxon>
    </lineage>
</organism>
<dbReference type="InterPro" id="IPR036259">
    <property type="entry name" value="MFS_trans_sf"/>
</dbReference>
<reference evidence="3" key="1">
    <citation type="submission" date="2019-11" db="EMBL/GenBank/DDBJ databases">
        <authorList>
            <person name="Liu Y."/>
            <person name="Hou J."/>
            <person name="Li T.-Q."/>
            <person name="Guan C.-H."/>
            <person name="Wu X."/>
            <person name="Wu H.-Z."/>
            <person name="Ling F."/>
            <person name="Zhang R."/>
            <person name="Shi X.-G."/>
            <person name="Ren J.-P."/>
            <person name="Chen E.-F."/>
            <person name="Sun J.-M."/>
        </authorList>
    </citation>
    <scope>NUCLEOTIDE SEQUENCE</scope>
    <source>
        <strain evidence="3">Adult_tree_wgs_1</strain>
        <tissue evidence="3">Leaves</tissue>
    </source>
</reference>
<dbReference type="Proteomes" id="UP000626092">
    <property type="component" value="Unassembled WGS sequence"/>
</dbReference>
<sequence length="114" mass="12581">MNRHITLGFQIPAGSFPVFIIIGTGIWIFLYDGIVIPSASKIRGNPFRNGNPNSNSRFPAVKVSSAQVEVQLVKWDSYSFTGSNAVEHRASALCQGKASEERFGLSKSSWIHRK</sequence>
<dbReference type="AlphaFoldDB" id="A0A834H1G4"/>